<gene>
    <name evidence="3" type="ORF">IW245_006312</name>
</gene>
<accession>A0A8J7GGA7</accession>
<dbReference type="Gene3D" id="3.30.9.10">
    <property type="entry name" value="D-Amino Acid Oxidase, subunit A, domain 2"/>
    <property type="match status" value="2"/>
</dbReference>
<dbReference type="GO" id="GO:0043799">
    <property type="term" value="F:glycine oxidase activity"/>
    <property type="evidence" value="ECO:0007669"/>
    <property type="project" value="UniProtKB-EC"/>
</dbReference>
<dbReference type="Gene3D" id="3.50.50.60">
    <property type="entry name" value="FAD/NAD(P)-binding domain"/>
    <property type="match status" value="2"/>
</dbReference>
<dbReference type="AlphaFoldDB" id="A0A8J7GGA7"/>
<evidence type="ECO:0000313" key="4">
    <source>
        <dbReference type="Proteomes" id="UP000622552"/>
    </source>
</evidence>
<organism evidence="3 4">
    <name type="scientific">Longispora fulva</name>
    <dbReference type="NCBI Taxonomy" id="619741"/>
    <lineage>
        <taxon>Bacteria</taxon>
        <taxon>Bacillati</taxon>
        <taxon>Actinomycetota</taxon>
        <taxon>Actinomycetes</taxon>
        <taxon>Micromonosporales</taxon>
        <taxon>Micromonosporaceae</taxon>
        <taxon>Longispora</taxon>
    </lineage>
</organism>
<protein>
    <submittedName>
        <fullName evidence="3">Glycine oxidase</fullName>
        <ecNumber evidence="3">1.4.3.19</ecNumber>
    </submittedName>
</protein>
<dbReference type="PANTHER" id="PTHR13847:SF289">
    <property type="entry name" value="GLYCINE OXIDASE"/>
    <property type="match status" value="1"/>
</dbReference>
<evidence type="ECO:0000313" key="3">
    <source>
        <dbReference type="EMBL" id="MBG6140118.1"/>
    </source>
</evidence>
<dbReference type="SUPFAM" id="SSF51905">
    <property type="entry name" value="FAD/NAD(P)-binding domain"/>
    <property type="match status" value="1"/>
</dbReference>
<name>A0A8J7GGA7_9ACTN</name>
<feature type="domain" description="FAD dependent oxidoreductase" evidence="2">
    <location>
        <begin position="2"/>
        <end position="153"/>
    </location>
</feature>
<dbReference type="RefSeq" id="WP_197006694.1">
    <property type="nucleotide sequence ID" value="NZ_BONS01000006.1"/>
</dbReference>
<feature type="domain" description="FAD dependent oxidoreductase" evidence="2">
    <location>
        <begin position="158"/>
        <end position="322"/>
    </location>
</feature>
<dbReference type="GO" id="GO:0005737">
    <property type="term" value="C:cytoplasm"/>
    <property type="evidence" value="ECO:0007669"/>
    <property type="project" value="TreeGrafter"/>
</dbReference>
<comment type="caution">
    <text evidence="3">The sequence shown here is derived from an EMBL/GenBank/DDBJ whole genome shotgun (WGS) entry which is preliminary data.</text>
</comment>
<reference evidence="3" key="1">
    <citation type="submission" date="2020-11" db="EMBL/GenBank/DDBJ databases">
        <title>Sequencing the genomes of 1000 actinobacteria strains.</title>
        <authorList>
            <person name="Klenk H.-P."/>
        </authorList>
    </citation>
    <scope>NUCLEOTIDE SEQUENCE</scope>
    <source>
        <strain evidence="3">DSM 45356</strain>
    </source>
</reference>
<keyword evidence="1 3" id="KW-0560">Oxidoreductase</keyword>
<dbReference type="InterPro" id="IPR036188">
    <property type="entry name" value="FAD/NAD-bd_sf"/>
</dbReference>
<proteinExistence type="predicted"/>
<evidence type="ECO:0000256" key="1">
    <source>
        <dbReference type="ARBA" id="ARBA00023002"/>
    </source>
</evidence>
<dbReference type="InterPro" id="IPR006076">
    <property type="entry name" value="FAD-dep_OxRdtase"/>
</dbReference>
<dbReference type="SUPFAM" id="SSF54373">
    <property type="entry name" value="FAD-linked reductases, C-terminal domain"/>
    <property type="match status" value="1"/>
</dbReference>
<evidence type="ECO:0000259" key="2">
    <source>
        <dbReference type="Pfam" id="PF01266"/>
    </source>
</evidence>
<dbReference type="PANTHER" id="PTHR13847">
    <property type="entry name" value="SARCOSINE DEHYDROGENASE-RELATED"/>
    <property type="match status" value="1"/>
</dbReference>
<keyword evidence="4" id="KW-1185">Reference proteome</keyword>
<dbReference type="EMBL" id="JADOUF010000001">
    <property type="protein sequence ID" value="MBG6140118.1"/>
    <property type="molecule type" value="Genomic_DNA"/>
</dbReference>
<dbReference type="EC" id="1.4.3.19" evidence="3"/>
<sequence length="342" mass="36236">MRVAVQGAGIIGLSIAWRALSAGLDVTVHDDNPARGASNVAAGMLAPVAEAYFGEADLLRLSLASAARWPEFAAGLGEVGYRDDGTLLVGRTGDDLRELARLFQLYADWRLPAEKVDPRALEPALTPRLRGGLLTPGDHQVDPRRVLAALRERVPVSATPPGKVDVTVVATGAWTGQPRGSAIGLPGGGAVVGLPVRPVHGEVLRLRGEPSIRHVVRGYIDGKYVYIVPRKDGEVVVGATTAERGFSTRVTAEGVRDLLDTAIEVLPELADYELVEARAGLRPGTPDNAPLIGRLDPRTIVSTGHYRHGVLLAPITAEVVTSLLLDREPSVDLAPFAPGRFS</sequence>
<dbReference type="Proteomes" id="UP000622552">
    <property type="component" value="Unassembled WGS sequence"/>
</dbReference>
<dbReference type="Pfam" id="PF01266">
    <property type="entry name" value="DAO"/>
    <property type="match status" value="2"/>
</dbReference>